<dbReference type="SUPFAM" id="SSF50249">
    <property type="entry name" value="Nucleic acid-binding proteins"/>
    <property type="match status" value="1"/>
</dbReference>
<organism evidence="3 4">
    <name type="scientific">Leifsonia williamsii</name>
    <dbReference type="NCBI Taxonomy" id="3035919"/>
    <lineage>
        <taxon>Bacteria</taxon>
        <taxon>Bacillati</taxon>
        <taxon>Actinomycetota</taxon>
        <taxon>Actinomycetes</taxon>
        <taxon>Micrococcales</taxon>
        <taxon>Microbacteriaceae</taxon>
        <taxon>Leifsonia</taxon>
    </lineage>
</organism>
<gene>
    <name evidence="3" type="ORF">P5G50_11625</name>
</gene>
<evidence type="ECO:0000313" key="4">
    <source>
        <dbReference type="Proteomes" id="UP001174208"/>
    </source>
</evidence>
<sequence length="122" mass="13588">MTDTVAVRGTIATPPRHVVTEGGLPITSFRLVTRRRRYDREKQAWEEVDGNWYTVSAFRRLAVSAAEDLAKGDRVLVAGRLCIREWEGEGEPRGITAEIEAEGIGRDVTAADRGRRTVSHDP</sequence>
<keyword evidence="1 2" id="KW-0238">DNA-binding</keyword>
<evidence type="ECO:0000313" key="3">
    <source>
        <dbReference type="EMBL" id="MDN4615098.1"/>
    </source>
</evidence>
<name>A0ABT8KCB0_9MICO</name>
<keyword evidence="4" id="KW-1185">Reference proteome</keyword>
<dbReference type="Proteomes" id="UP001174208">
    <property type="component" value="Unassembled WGS sequence"/>
</dbReference>
<evidence type="ECO:0000256" key="2">
    <source>
        <dbReference type="PIRNR" id="PIRNR002070"/>
    </source>
</evidence>
<dbReference type="PANTHER" id="PTHR10302:SF0">
    <property type="entry name" value="SINGLE-STRANDED DNA-BINDING PROTEIN, MITOCHONDRIAL"/>
    <property type="match status" value="1"/>
</dbReference>
<dbReference type="InterPro" id="IPR000424">
    <property type="entry name" value="Primosome_PriB/ssb"/>
</dbReference>
<dbReference type="GO" id="GO:0003677">
    <property type="term" value="F:DNA binding"/>
    <property type="evidence" value="ECO:0007669"/>
    <property type="project" value="UniProtKB-KW"/>
</dbReference>
<evidence type="ECO:0000256" key="1">
    <source>
        <dbReference type="ARBA" id="ARBA00023125"/>
    </source>
</evidence>
<dbReference type="Gene3D" id="2.40.50.140">
    <property type="entry name" value="Nucleic acid-binding proteins"/>
    <property type="match status" value="1"/>
</dbReference>
<dbReference type="PANTHER" id="PTHR10302">
    <property type="entry name" value="SINGLE-STRANDED DNA-BINDING PROTEIN"/>
    <property type="match status" value="1"/>
</dbReference>
<dbReference type="InterPro" id="IPR012340">
    <property type="entry name" value="NA-bd_OB-fold"/>
</dbReference>
<dbReference type="CDD" id="cd04496">
    <property type="entry name" value="SSB_OBF"/>
    <property type="match status" value="1"/>
</dbReference>
<dbReference type="RefSeq" id="WP_301208816.1">
    <property type="nucleotide sequence ID" value="NZ_JAROCF010000001.1"/>
</dbReference>
<dbReference type="EMBL" id="JAROCF010000001">
    <property type="protein sequence ID" value="MDN4615098.1"/>
    <property type="molecule type" value="Genomic_DNA"/>
</dbReference>
<dbReference type="PROSITE" id="PS50935">
    <property type="entry name" value="SSB"/>
    <property type="match status" value="1"/>
</dbReference>
<dbReference type="Pfam" id="PF00436">
    <property type="entry name" value="SSB"/>
    <property type="match status" value="1"/>
</dbReference>
<comment type="caution">
    <text evidence="3">The sequence shown here is derived from an EMBL/GenBank/DDBJ whole genome shotgun (WGS) entry which is preliminary data.</text>
</comment>
<dbReference type="InterPro" id="IPR011344">
    <property type="entry name" value="ssDNA-bd"/>
</dbReference>
<accession>A0ABT8KCB0</accession>
<proteinExistence type="predicted"/>
<protein>
    <recommendedName>
        <fullName evidence="2">Single-stranded DNA-binding protein</fullName>
    </recommendedName>
</protein>
<reference evidence="3" key="1">
    <citation type="submission" date="2023-06" db="EMBL/GenBank/DDBJ databases">
        <title>MT1 and MT2 Draft Genomes of Novel Species.</title>
        <authorList>
            <person name="Venkateswaran K."/>
        </authorList>
    </citation>
    <scope>NUCLEOTIDE SEQUENCE</scope>
    <source>
        <strain evidence="3">F6_8S_P_1B</strain>
    </source>
</reference>
<dbReference type="PIRSF" id="PIRSF002070">
    <property type="entry name" value="SSB"/>
    <property type="match status" value="1"/>
</dbReference>